<feature type="domain" description="THAP-type" evidence="7">
    <location>
        <begin position="2"/>
        <end position="101"/>
    </location>
</feature>
<comment type="cofactor">
    <cofactor evidence="1">
        <name>a divalent metal cation</name>
        <dbReference type="ChEBI" id="CHEBI:60240"/>
    </cofactor>
</comment>
<evidence type="ECO:0000256" key="5">
    <source>
        <dbReference type="ARBA" id="ARBA00023125"/>
    </source>
</evidence>
<dbReference type="SUPFAM" id="SSF57716">
    <property type="entry name" value="Glucocorticoid receptor-like (DNA-binding domain)"/>
    <property type="match status" value="1"/>
</dbReference>
<evidence type="ECO:0000259" key="7">
    <source>
        <dbReference type="SMART" id="SM00980"/>
    </source>
</evidence>
<organism evidence="8 9">
    <name type="scientific">Haemaphysalis longicornis</name>
    <name type="common">Bush tick</name>
    <dbReference type="NCBI Taxonomy" id="44386"/>
    <lineage>
        <taxon>Eukaryota</taxon>
        <taxon>Metazoa</taxon>
        <taxon>Ecdysozoa</taxon>
        <taxon>Arthropoda</taxon>
        <taxon>Chelicerata</taxon>
        <taxon>Arachnida</taxon>
        <taxon>Acari</taxon>
        <taxon>Parasitiformes</taxon>
        <taxon>Ixodida</taxon>
        <taxon>Ixodoidea</taxon>
        <taxon>Ixodidae</taxon>
        <taxon>Haemaphysalinae</taxon>
        <taxon>Haemaphysalis</taxon>
    </lineage>
</organism>
<dbReference type="OMA" id="NINICIS"/>
<evidence type="ECO:0000256" key="2">
    <source>
        <dbReference type="ARBA" id="ARBA00022723"/>
    </source>
</evidence>
<dbReference type="GO" id="GO:0003677">
    <property type="term" value="F:DNA binding"/>
    <property type="evidence" value="ECO:0007669"/>
    <property type="project" value="UniProtKB-KW"/>
</dbReference>
<gene>
    <name evidence="8" type="ORF">HPB48_011988</name>
</gene>
<sequence length="527" mass="58650">MAICAVVGCCNRSKSSSRKESAYTNLFRLPKVVERQGKRTKALSSKRRSLWLARIKRADLKADLPNIRVCGAHFVTGRPAKLWEEANPDWAPTLLLGYDAKHEGTARYERAARRRLQRTTPQVDVETAAPAGAAGVAATPPENHCDGGDDDGTFAEDSPSLPRADCEVQAAAENESGVAVKAEMTMADIAALEQQCTALNNDVYALRAQIDQLEWTEIAFRNSQAKVVYYTGMANFDVLYGIFKVVECYVPHGVNNKLSKFQEFILFLMKLKLNSHNTDLAFRFGVSEATVSRIFDKWLYVADCRLKPYISWPDRISLQQTMPQAFFDSFGANVATVMDCFEIKIERPSSYEARSETWSQYKQSNTAKFLIGIAPQGVVTFISEGWGGRCSDKHITEHCGILDNLRPGDVVLADRSFNISESVGFYCARLHVPAFTKGKKQLSAEEVLSTRKLRIHVERVIGLIRNKFTILKGTLPIEYVARREGDDSPPLDKIVTVCCALSNLCPSIVTELREENGQVASSTSELH</sequence>
<evidence type="ECO:0000256" key="3">
    <source>
        <dbReference type="ARBA" id="ARBA00022771"/>
    </source>
</evidence>
<dbReference type="OrthoDB" id="6491190at2759"/>
<proteinExistence type="predicted"/>
<name>A0A9J6H443_HAELO</name>
<dbReference type="Proteomes" id="UP000821853">
    <property type="component" value="Chromosome 9"/>
</dbReference>
<dbReference type="Pfam" id="PF13613">
    <property type="entry name" value="HTH_Tnp_4"/>
    <property type="match status" value="1"/>
</dbReference>
<evidence type="ECO:0000256" key="4">
    <source>
        <dbReference type="ARBA" id="ARBA00022833"/>
    </source>
</evidence>
<dbReference type="EMBL" id="JABSTR010000011">
    <property type="protein sequence ID" value="KAH9382562.1"/>
    <property type="molecule type" value="Genomic_DNA"/>
</dbReference>
<dbReference type="InterPro" id="IPR027806">
    <property type="entry name" value="HARBI1_dom"/>
</dbReference>
<keyword evidence="4" id="KW-0862">Zinc</keyword>
<keyword evidence="6" id="KW-0175">Coiled coil</keyword>
<dbReference type="Pfam" id="PF13359">
    <property type="entry name" value="DDE_Tnp_4"/>
    <property type="match status" value="1"/>
</dbReference>
<dbReference type="GO" id="GO:0008270">
    <property type="term" value="F:zinc ion binding"/>
    <property type="evidence" value="ECO:0007669"/>
    <property type="project" value="UniProtKB-KW"/>
</dbReference>
<comment type="caution">
    <text evidence="8">The sequence shown here is derived from an EMBL/GenBank/DDBJ whole genome shotgun (WGS) entry which is preliminary data.</text>
</comment>
<evidence type="ECO:0000256" key="1">
    <source>
        <dbReference type="ARBA" id="ARBA00001968"/>
    </source>
</evidence>
<protein>
    <recommendedName>
        <fullName evidence="7">THAP-type domain-containing protein</fullName>
    </recommendedName>
</protein>
<evidence type="ECO:0000313" key="9">
    <source>
        <dbReference type="Proteomes" id="UP000821853"/>
    </source>
</evidence>
<dbReference type="InterPro" id="IPR027805">
    <property type="entry name" value="Transposase_HTH_dom"/>
</dbReference>
<feature type="coiled-coil region" evidence="6">
    <location>
        <begin position="182"/>
        <end position="209"/>
    </location>
</feature>
<dbReference type="VEuPathDB" id="VectorBase:HLOH_047124"/>
<evidence type="ECO:0000313" key="8">
    <source>
        <dbReference type="EMBL" id="KAH9382562.1"/>
    </source>
</evidence>
<dbReference type="InterPro" id="IPR006612">
    <property type="entry name" value="THAP_Znf"/>
</dbReference>
<accession>A0A9J6H443</accession>
<dbReference type="SMART" id="SM00980">
    <property type="entry name" value="THAP"/>
    <property type="match status" value="1"/>
</dbReference>
<evidence type="ECO:0000256" key="6">
    <source>
        <dbReference type="SAM" id="Coils"/>
    </source>
</evidence>
<keyword evidence="5" id="KW-0238">DNA-binding</keyword>
<keyword evidence="2" id="KW-0479">Metal-binding</keyword>
<reference evidence="8 9" key="1">
    <citation type="journal article" date="2020" name="Cell">
        <title>Large-Scale Comparative Analyses of Tick Genomes Elucidate Their Genetic Diversity and Vector Capacities.</title>
        <authorList>
            <consortium name="Tick Genome and Microbiome Consortium (TIGMIC)"/>
            <person name="Jia N."/>
            <person name="Wang J."/>
            <person name="Shi W."/>
            <person name="Du L."/>
            <person name="Sun Y."/>
            <person name="Zhan W."/>
            <person name="Jiang J.F."/>
            <person name="Wang Q."/>
            <person name="Zhang B."/>
            <person name="Ji P."/>
            <person name="Bell-Sakyi L."/>
            <person name="Cui X.M."/>
            <person name="Yuan T.T."/>
            <person name="Jiang B.G."/>
            <person name="Yang W.F."/>
            <person name="Lam T.T."/>
            <person name="Chang Q.C."/>
            <person name="Ding S.J."/>
            <person name="Wang X.J."/>
            <person name="Zhu J.G."/>
            <person name="Ruan X.D."/>
            <person name="Zhao L."/>
            <person name="Wei J.T."/>
            <person name="Ye R.Z."/>
            <person name="Que T.C."/>
            <person name="Du C.H."/>
            <person name="Zhou Y.H."/>
            <person name="Cheng J.X."/>
            <person name="Dai P.F."/>
            <person name="Guo W.B."/>
            <person name="Han X.H."/>
            <person name="Huang E.J."/>
            <person name="Li L.F."/>
            <person name="Wei W."/>
            <person name="Gao Y.C."/>
            <person name="Liu J.Z."/>
            <person name="Shao H.Z."/>
            <person name="Wang X."/>
            <person name="Wang C.C."/>
            <person name="Yang T.C."/>
            <person name="Huo Q.B."/>
            <person name="Li W."/>
            <person name="Chen H.Y."/>
            <person name="Chen S.E."/>
            <person name="Zhou L.G."/>
            <person name="Ni X.B."/>
            <person name="Tian J.H."/>
            <person name="Sheng Y."/>
            <person name="Liu T."/>
            <person name="Pan Y.S."/>
            <person name="Xia L.Y."/>
            <person name="Li J."/>
            <person name="Zhao F."/>
            <person name="Cao W.C."/>
        </authorList>
    </citation>
    <scope>NUCLEOTIDE SEQUENCE [LARGE SCALE GENOMIC DNA]</scope>
    <source>
        <strain evidence="8">HaeL-2018</strain>
    </source>
</reference>
<dbReference type="Pfam" id="PF05485">
    <property type="entry name" value="THAP"/>
    <property type="match status" value="1"/>
</dbReference>
<keyword evidence="9" id="KW-1185">Reference proteome</keyword>
<dbReference type="AlphaFoldDB" id="A0A9J6H443"/>
<dbReference type="PANTHER" id="PTHR23080">
    <property type="entry name" value="THAP DOMAIN PROTEIN"/>
    <property type="match status" value="1"/>
</dbReference>
<dbReference type="PANTHER" id="PTHR23080:SF63">
    <property type="entry name" value="TICK TRANSPOSON"/>
    <property type="match status" value="1"/>
</dbReference>
<keyword evidence="3" id="KW-0863">Zinc-finger</keyword>